<dbReference type="KEGG" id="arep:ID810_09115"/>
<evidence type="ECO:0000313" key="5">
    <source>
        <dbReference type="Proteomes" id="UP000594637"/>
    </source>
</evidence>
<keyword evidence="1" id="KW-0742">SOS response</keyword>
<evidence type="ECO:0000256" key="2">
    <source>
        <dbReference type="SAM" id="Coils"/>
    </source>
</evidence>
<reference evidence="4 5" key="1">
    <citation type="submission" date="2020-11" db="EMBL/GenBank/DDBJ databases">
        <title>Actinomyces sp. ZJ750.</title>
        <authorList>
            <person name="Zhou J."/>
        </authorList>
    </citation>
    <scope>NUCLEOTIDE SEQUENCE [LARGE SCALE GENOMIC DNA]</scope>
    <source>
        <strain evidence="4 5">ZJ750</strain>
    </source>
</reference>
<dbReference type="PANTHER" id="PTHR32182">
    <property type="entry name" value="DNA REPLICATION AND REPAIR PROTEIN RECF"/>
    <property type="match status" value="1"/>
</dbReference>
<dbReference type="AlphaFoldDB" id="A0A7T0PVX0"/>
<dbReference type="GO" id="GO:0006302">
    <property type="term" value="P:double-strand break repair"/>
    <property type="evidence" value="ECO:0007669"/>
    <property type="project" value="TreeGrafter"/>
</dbReference>
<dbReference type="RefSeq" id="WP_166855914.1">
    <property type="nucleotide sequence ID" value="NZ_CP063989.1"/>
</dbReference>
<dbReference type="GO" id="GO:0000731">
    <property type="term" value="P:DNA synthesis involved in DNA repair"/>
    <property type="evidence" value="ECO:0007669"/>
    <property type="project" value="TreeGrafter"/>
</dbReference>
<dbReference type="EMBL" id="CP063989">
    <property type="protein sequence ID" value="QPL04898.1"/>
    <property type="molecule type" value="Genomic_DNA"/>
</dbReference>
<dbReference type="PANTHER" id="PTHR32182:SF22">
    <property type="entry name" value="ATP-DEPENDENT ENDONUCLEASE, OLD FAMILY-RELATED"/>
    <property type="match status" value="1"/>
</dbReference>
<protein>
    <submittedName>
        <fullName evidence="4">AAA family ATPase</fullName>
    </submittedName>
</protein>
<dbReference type="InterPro" id="IPR026866">
    <property type="entry name" value="CR006_AAA"/>
</dbReference>
<keyword evidence="5" id="KW-1185">Reference proteome</keyword>
<evidence type="ECO:0000256" key="1">
    <source>
        <dbReference type="ARBA" id="ARBA00023236"/>
    </source>
</evidence>
<dbReference type="Pfam" id="PF13166">
    <property type="entry name" value="AAA_13"/>
    <property type="match status" value="1"/>
</dbReference>
<evidence type="ECO:0000259" key="3">
    <source>
        <dbReference type="Pfam" id="PF13166"/>
    </source>
</evidence>
<dbReference type="InterPro" id="IPR027417">
    <property type="entry name" value="P-loop_NTPase"/>
</dbReference>
<gene>
    <name evidence="4" type="ORF">ID810_09115</name>
</gene>
<dbReference type="SUPFAM" id="SSF52540">
    <property type="entry name" value="P-loop containing nucleoside triphosphate hydrolases"/>
    <property type="match status" value="1"/>
</dbReference>
<evidence type="ECO:0000313" key="4">
    <source>
        <dbReference type="EMBL" id="QPL04898.1"/>
    </source>
</evidence>
<organism evidence="4 5">
    <name type="scientific">Actinomyces respiraculi</name>
    <dbReference type="NCBI Taxonomy" id="2744574"/>
    <lineage>
        <taxon>Bacteria</taxon>
        <taxon>Bacillati</taxon>
        <taxon>Actinomycetota</taxon>
        <taxon>Actinomycetes</taxon>
        <taxon>Actinomycetales</taxon>
        <taxon>Actinomycetaceae</taxon>
        <taxon>Actinomyces</taxon>
    </lineage>
</organism>
<proteinExistence type="predicted"/>
<dbReference type="Proteomes" id="UP000594637">
    <property type="component" value="Chromosome"/>
</dbReference>
<dbReference type="GO" id="GO:0009432">
    <property type="term" value="P:SOS response"/>
    <property type="evidence" value="ECO:0007669"/>
    <property type="project" value="UniProtKB-KW"/>
</dbReference>
<dbReference type="Gene3D" id="3.40.50.300">
    <property type="entry name" value="P-loop containing nucleotide triphosphate hydrolases"/>
    <property type="match status" value="2"/>
</dbReference>
<sequence length="803" mass="90320">MNPTRIHKIKKIDNYRIFQGWKPSGVVEFARVNVIYGQNGSGKSTLASLLQGCADYAADQSTERGTRHTEVISAGLQLEVCDPSDTSASGNSSISLDDRKFWARVRVFDKDFVRRNLRFEEADGPQPEALLTIGERLADAEKKIEELRAELATKRDDLPRCEMAVKDAKDAVDKKLTDTARRVVDDLRTSPDSRYWATNTYNRRQVRKLLDGNLAVLDDATKDLTADRKRATSPVMRSVSIQPRDALLEQGGLDDAHRLLTASVVTHRTIDQLVRSADRSRWVQEGIGLHEGLEECLFCGHGLTPERRDDLNAHFDESVKKLQAAIGHLMTRLEESVKVSEDYLNRFPTTDKVYEDLRDDLRGARNAYDAEHTEYVKAATQIRAALKEKKGNPFETPVLASDLALVAPSTAPLEKVVRQHQSRINSHENEALKAARRVEHYHVKNAAPEYSRLKKAEQGKQTAVNELQVQMKKLEKEIAALKNVDGDPTPGATELTQGLSGLLGRYELTFSVAQDDKHYAITRDGKPATHLSEGEQTAIALLYFLHSVREDKIQGDPPIVIIDDPVSSLDHGVLFGVSAHMWAELVIKTYVSQVFLLTHSFELFRQWLIQIERIPRKEWRNYSAYRVVTRSGGGGWRRPEFESWEIGDKRRKKLRSEYHFLFDQVATALTESLAALDSTAEMEVAALAPNSARKLLEGFLSFRSPNTMGDFRGSVRAVLDGHPGLDDSVRTRIVRYAHAHSHLEEADPMKPLELGEAMPFLRVLFRFMNHVDKDHFTSMCDALDHDPDILLGFSTSSEPGSPS</sequence>
<feature type="coiled-coil region" evidence="2">
    <location>
        <begin position="130"/>
        <end position="157"/>
    </location>
</feature>
<feature type="domain" description="Protein CR006 P-loop" evidence="3">
    <location>
        <begin position="14"/>
        <end position="764"/>
    </location>
</feature>
<name>A0A7T0PVX0_9ACTO</name>
<keyword evidence="2" id="KW-0175">Coiled coil</keyword>
<accession>A0A7T0PVX0</accession>
<feature type="coiled-coil region" evidence="2">
    <location>
        <begin position="417"/>
        <end position="484"/>
    </location>
</feature>
<keyword evidence="1" id="KW-0227">DNA damage</keyword>